<comment type="caution">
    <text evidence="3">The sequence shown here is derived from an EMBL/GenBank/DDBJ whole genome shotgun (WGS) entry which is preliminary data.</text>
</comment>
<dbReference type="InterPro" id="IPR009068">
    <property type="entry name" value="uS15_NS1_RNA-bd_sf"/>
</dbReference>
<dbReference type="GO" id="GO:0006412">
    <property type="term" value="P:translation"/>
    <property type="evidence" value="ECO:0007669"/>
    <property type="project" value="InterPro"/>
</dbReference>
<evidence type="ECO:0008006" key="4">
    <source>
        <dbReference type="Google" id="ProtNLM"/>
    </source>
</evidence>
<dbReference type="Gene3D" id="6.10.250.3130">
    <property type="match status" value="1"/>
</dbReference>
<dbReference type="AlphaFoldDB" id="X1B1F0"/>
<protein>
    <recommendedName>
        <fullName evidence="4">30S ribosomal protein S15</fullName>
    </recommendedName>
</protein>
<dbReference type="Pfam" id="PF00312">
    <property type="entry name" value="Ribosomal_S15"/>
    <property type="match status" value="1"/>
</dbReference>
<evidence type="ECO:0000256" key="2">
    <source>
        <dbReference type="ARBA" id="ARBA00023274"/>
    </source>
</evidence>
<dbReference type="EMBL" id="BART01011926">
    <property type="protein sequence ID" value="GAG89559.1"/>
    <property type="molecule type" value="Genomic_DNA"/>
</dbReference>
<keyword evidence="1" id="KW-0689">Ribosomal protein</keyword>
<keyword evidence="2" id="KW-0687">Ribonucleoprotein</keyword>
<proteinExistence type="predicted"/>
<accession>X1B1F0</accession>
<dbReference type="GO" id="GO:1990904">
    <property type="term" value="C:ribonucleoprotein complex"/>
    <property type="evidence" value="ECO:0007669"/>
    <property type="project" value="UniProtKB-KW"/>
</dbReference>
<evidence type="ECO:0000256" key="1">
    <source>
        <dbReference type="ARBA" id="ARBA00022980"/>
    </source>
</evidence>
<feature type="non-terminal residue" evidence="3">
    <location>
        <position position="1"/>
    </location>
</feature>
<dbReference type="GO" id="GO:0003735">
    <property type="term" value="F:structural constituent of ribosome"/>
    <property type="evidence" value="ECO:0007669"/>
    <property type="project" value="InterPro"/>
</dbReference>
<name>X1B1F0_9ZZZZ</name>
<organism evidence="3">
    <name type="scientific">marine sediment metagenome</name>
    <dbReference type="NCBI Taxonomy" id="412755"/>
    <lineage>
        <taxon>unclassified sequences</taxon>
        <taxon>metagenomes</taxon>
        <taxon>ecological metagenomes</taxon>
    </lineage>
</organism>
<dbReference type="GO" id="GO:0005840">
    <property type="term" value="C:ribosome"/>
    <property type="evidence" value="ECO:0007669"/>
    <property type="project" value="UniProtKB-KW"/>
</dbReference>
<dbReference type="SUPFAM" id="SSF47060">
    <property type="entry name" value="S15/NS1 RNA-binding domain"/>
    <property type="match status" value="1"/>
</dbReference>
<evidence type="ECO:0000313" key="3">
    <source>
        <dbReference type="EMBL" id="GAG89559.1"/>
    </source>
</evidence>
<dbReference type="InterPro" id="IPR000589">
    <property type="entry name" value="Ribosomal_uS15"/>
</dbReference>
<reference evidence="3" key="1">
    <citation type="journal article" date="2014" name="Front. Microbiol.">
        <title>High frequency of phylogenetically diverse reductive dehalogenase-homologous genes in deep subseafloor sedimentary metagenomes.</title>
        <authorList>
            <person name="Kawai M."/>
            <person name="Futagami T."/>
            <person name="Toyoda A."/>
            <person name="Takaki Y."/>
            <person name="Nishi S."/>
            <person name="Hori S."/>
            <person name="Arai W."/>
            <person name="Tsubouchi T."/>
            <person name="Morono Y."/>
            <person name="Uchiyama I."/>
            <person name="Ito T."/>
            <person name="Fujiyama A."/>
            <person name="Inagaki F."/>
            <person name="Takami H."/>
        </authorList>
    </citation>
    <scope>NUCLEOTIDE SEQUENCE</scope>
    <source>
        <strain evidence="3">Expedition CK06-06</strain>
    </source>
</reference>
<sequence length="33" mass="3905">VIMVGKRKRLLGYLKNNDMGKYKKIIKELGLRK</sequence>
<gene>
    <name evidence="3" type="ORF">S01H4_25150</name>
</gene>